<dbReference type="EMBL" id="FNMV01000024">
    <property type="protein sequence ID" value="SDY04311.1"/>
    <property type="molecule type" value="Genomic_DNA"/>
</dbReference>
<organism evidence="2 3">
    <name type="scientific">Flavobacterium degerlachei</name>
    <dbReference type="NCBI Taxonomy" id="229203"/>
    <lineage>
        <taxon>Bacteria</taxon>
        <taxon>Pseudomonadati</taxon>
        <taxon>Bacteroidota</taxon>
        <taxon>Flavobacteriia</taxon>
        <taxon>Flavobacteriales</taxon>
        <taxon>Flavobacteriaceae</taxon>
        <taxon>Flavobacterium</taxon>
    </lineage>
</organism>
<keyword evidence="3" id="KW-1185">Reference proteome</keyword>
<dbReference type="AlphaFoldDB" id="A0A1H3GLZ7"/>
<keyword evidence="1" id="KW-0812">Transmembrane</keyword>
<reference evidence="3" key="1">
    <citation type="submission" date="2016-10" db="EMBL/GenBank/DDBJ databases">
        <authorList>
            <person name="Varghese N."/>
            <person name="Submissions S."/>
        </authorList>
    </citation>
    <scope>NUCLEOTIDE SEQUENCE [LARGE SCALE GENOMIC DNA]</scope>
    <source>
        <strain evidence="3">DSM 15718</strain>
    </source>
</reference>
<dbReference type="Proteomes" id="UP000198569">
    <property type="component" value="Unassembled WGS sequence"/>
</dbReference>
<name>A0A1H3GLZ7_9FLAO</name>
<feature type="transmembrane region" description="Helical" evidence="1">
    <location>
        <begin position="6"/>
        <end position="25"/>
    </location>
</feature>
<keyword evidence="1" id="KW-0472">Membrane</keyword>
<keyword evidence="1" id="KW-1133">Transmembrane helix</keyword>
<sequence>MNSLLLSLIFILVFIFLMTIVLNFVEKDRIPLMADFFEKVLPKIPLSKIFTKKKNKQQK</sequence>
<accession>A0A1H3GLZ7</accession>
<protein>
    <submittedName>
        <fullName evidence="2">Uncharacterized protein</fullName>
    </submittedName>
</protein>
<evidence type="ECO:0000313" key="3">
    <source>
        <dbReference type="Proteomes" id="UP000198569"/>
    </source>
</evidence>
<gene>
    <name evidence="2" type="ORF">SAMN05444338_12417</name>
</gene>
<evidence type="ECO:0000313" key="2">
    <source>
        <dbReference type="EMBL" id="SDY04311.1"/>
    </source>
</evidence>
<evidence type="ECO:0000256" key="1">
    <source>
        <dbReference type="SAM" id="Phobius"/>
    </source>
</evidence>
<proteinExistence type="predicted"/>